<evidence type="ECO:0000313" key="3">
    <source>
        <dbReference type="Proteomes" id="UP001550348"/>
    </source>
</evidence>
<feature type="domain" description="DUF4158" evidence="1">
    <location>
        <begin position="5"/>
        <end position="68"/>
    </location>
</feature>
<feature type="non-terminal residue" evidence="2">
    <location>
        <position position="71"/>
    </location>
</feature>
<reference evidence="2 3" key="1">
    <citation type="submission" date="2024-06" db="EMBL/GenBank/DDBJ databases">
        <title>The Natural Products Discovery Center: Release of the First 8490 Sequenced Strains for Exploring Actinobacteria Biosynthetic Diversity.</title>
        <authorList>
            <person name="Kalkreuter E."/>
            <person name="Kautsar S.A."/>
            <person name="Yang D."/>
            <person name="Bader C.D."/>
            <person name="Teijaro C.N."/>
            <person name="Fluegel L."/>
            <person name="Davis C.M."/>
            <person name="Simpson J.R."/>
            <person name="Lauterbach L."/>
            <person name="Steele A.D."/>
            <person name="Gui C."/>
            <person name="Meng S."/>
            <person name="Li G."/>
            <person name="Viehrig K."/>
            <person name="Ye F."/>
            <person name="Su P."/>
            <person name="Kiefer A.F."/>
            <person name="Nichols A."/>
            <person name="Cepeda A.J."/>
            <person name="Yan W."/>
            <person name="Fan B."/>
            <person name="Jiang Y."/>
            <person name="Adhikari A."/>
            <person name="Zheng C.-J."/>
            <person name="Schuster L."/>
            <person name="Cowan T.M."/>
            <person name="Smanski M.J."/>
            <person name="Chevrette M.G."/>
            <person name="De Carvalho L.P.S."/>
            <person name="Shen B."/>
        </authorList>
    </citation>
    <scope>NUCLEOTIDE SEQUENCE [LARGE SCALE GENOMIC DNA]</scope>
    <source>
        <strain evidence="2 3">NPDC006286</strain>
    </source>
</reference>
<dbReference type="InterPro" id="IPR025296">
    <property type="entry name" value="DUF4158"/>
</dbReference>
<organism evidence="2 3">
    <name type="scientific">Micromonospora fulviviridis</name>
    <dbReference type="NCBI Taxonomy" id="47860"/>
    <lineage>
        <taxon>Bacteria</taxon>
        <taxon>Bacillati</taxon>
        <taxon>Actinomycetota</taxon>
        <taxon>Actinomycetes</taxon>
        <taxon>Micromonosporales</taxon>
        <taxon>Micromonosporaceae</taxon>
        <taxon>Micromonospora</taxon>
    </lineage>
</organism>
<evidence type="ECO:0000313" key="2">
    <source>
        <dbReference type="EMBL" id="MEU0157248.1"/>
    </source>
</evidence>
<gene>
    <name evidence="2" type="ORF">ABZ071_36510</name>
</gene>
<evidence type="ECO:0000259" key="1">
    <source>
        <dbReference type="Pfam" id="PF13700"/>
    </source>
</evidence>
<keyword evidence="3" id="KW-1185">Reference proteome</keyword>
<comment type="caution">
    <text evidence="2">The sequence shown here is derived from an EMBL/GenBank/DDBJ whole genome shotgun (WGS) entry which is preliminary data.</text>
</comment>
<sequence length="71" mass="7865">MPVEFLSDDQVAAYERFVGDLTRSELEGFFLLDSTALDLVADKRGPHNRLGAGLQVGTVRFLGHFLTEDPL</sequence>
<dbReference type="Pfam" id="PF13700">
    <property type="entry name" value="DUF4158"/>
    <property type="match status" value="1"/>
</dbReference>
<name>A0ABV2VWS5_9ACTN</name>
<dbReference type="Proteomes" id="UP001550348">
    <property type="component" value="Unassembled WGS sequence"/>
</dbReference>
<protein>
    <submittedName>
        <fullName evidence="2">DUF4158 domain-containing protein</fullName>
    </submittedName>
</protein>
<proteinExistence type="predicted"/>
<dbReference type="RefSeq" id="WP_355668697.1">
    <property type="nucleotide sequence ID" value="NZ_JBEXRX010000413.1"/>
</dbReference>
<accession>A0ABV2VWS5</accession>
<dbReference type="EMBL" id="JBEXRX010000413">
    <property type="protein sequence ID" value="MEU0157248.1"/>
    <property type="molecule type" value="Genomic_DNA"/>
</dbReference>